<dbReference type="Gene3D" id="2.40.10.10">
    <property type="entry name" value="Trypsin-like serine proteases"/>
    <property type="match status" value="2"/>
</dbReference>
<dbReference type="SMART" id="SM00020">
    <property type="entry name" value="Tryp_SPc"/>
    <property type="match status" value="1"/>
</dbReference>
<evidence type="ECO:0000256" key="2">
    <source>
        <dbReference type="ARBA" id="ARBA00022670"/>
    </source>
</evidence>
<dbReference type="GO" id="GO:0006508">
    <property type="term" value="P:proteolysis"/>
    <property type="evidence" value="ECO:0007669"/>
    <property type="project" value="UniProtKB-KW"/>
</dbReference>
<sequence length="281" mass="30905">MKWNWLVFLAAVAVEAGPFKGSQWSYHESVGIPRSEQLKKLELAANSTRIVGGTPVPLGRHPFMVGLVIHLNYVDWYTSMCGASLLTHTRSLTAAHCWDDARMFTLVFGSQTLHTGGLRIDSDDVEVHPDWNPDNLHNDVAIIRHDWVQFNNVISPIILPTEDANNDFLGMWAVAMGYGRISDTNPNPANPELREANLQVISNEECVQRYPNNVVSSTLCTLAPVGINTCVGDSGGPLVAGSGPDRVQIGIVSFVVWGCEDGFPHGFARITSFLPWILSRQ</sequence>
<dbReference type="PROSITE" id="PS50240">
    <property type="entry name" value="TRYPSIN_DOM"/>
    <property type="match status" value="1"/>
</dbReference>
<name>I6TEX2_OSTNU</name>
<keyword evidence="5" id="KW-1015">Disulfide bond</keyword>
<keyword evidence="7" id="KW-0732">Signal</keyword>
<keyword evidence="2 6" id="KW-0645">Protease</keyword>
<dbReference type="PANTHER" id="PTHR24276">
    <property type="entry name" value="POLYSERASE-RELATED"/>
    <property type="match status" value="1"/>
</dbReference>
<dbReference type="InterPro" id="IPR043504">
    <property type="entry name" value="Peptidase_S1_PA_chymotrypsin"/>
</dbReference>
<comment type="similarity">
    <text evidence="1">Belongs to the peptidase S1 family.</text>
</comment>
<keyword evidence="4 6" id="KW-0720">Serine protease</keyword>
<reference evidence="9" key="1">
    <citation type="submission" date="2012-04" db="EMBL/GenBank/DDBJ databases">
        <title>Characterization of cDNAs Encoding Putative Serine Proteases and Gene Transcriptional Responses to Cry1Ab Protoxin in Ostrinia nubilalis Larvae.</title>
        <authorList>
            <person name="Yao J."/>
            <person name="Buschman L.L."/>
            <person name="Oppert B."/>
            <person name="Khajuria C."/>
            <person name="Zhu K.Y."/>
        </authorList>
    </citation>
    <scope>NUCLEOTIDE SEQUENCE</scope>
</reference>
<dbReference type="SUPFAM" id="SSF50494">
    <property type="entry name" value="Trypsin-like serine proteases"/>
    <property type="match status" value="1"/>
</dbReference>
<dbReference type="InterPro" id="IPR009003">
    <property type="entry name" value="Peptidase_S1_PA"/>
</dbReference>
<dbReference type="Pfam" id="PF00089">
    <property type="entry name" value="Trypsin"/>
    <property type="match status" value="1"/>
</dbReference>
<dbReference type="GO" id="GO:0004252">
    <property type="term" value="F:serine-type endopeptidase activity"/>
    <property type="evidence" value="ECO:0007669"/>
    <property type="project" value="InterPro"/>
</dbReference>
<evidence type="ECO:0000256" key="1">
    <source>
        <dbReference type="ARBA" id="ARBA00007664"/>
    </source>
</evidence>
<dbReference type="InterPro" id="IPR018114">
    <property type="entry name" value="TRYPSIN_HIS"/>
</dbReference>
<feature type="signal peptide" evidence="7">
    <location>
        <begin position="1"/>
        <end position="16"/>
    </location>
</feature>
<accession>I6TEX2</accession>
<evidence type="ECO:0000256" key="3">
    <source>
        <dbReference type="ARBA" id="ARBA00022801"/>
    </source>
</evidence>
<keyword evidence="3 6" id="KW-0378">Hydrolase</keyword>
<feature type="domain" description="Peptidase S1" evidence="8">
    <location>
        <begin position="50"/>
        <end position="281"/>
    </location>
</feature>
<feature type="chain" id="PRO_5003705943" evidence="7">
    <location>
        <begin position="17"/>
        <end position="281"/>
    </location>
</feature>
<dbReference type="InterPro" id="IPR001254">
    <property type="entry name" value="Trypsin_dom"/>
</dbReference>
<dbReference type="InterPro" id="IPR033116">
    <property type="entry name" value="TRYPSIN_SER"/>
</dbReference>
<evidence type="ECO:0000313" key="9">
    <source>
        <dbReference type="EMBL" id="AFM77769.1"/>
    </source>
</evidence>
<dbReference type="PROSITE" id="PS00135">
    <property type="entry name" value="TRYPSIN_SER"/>
    <property type="match status" value="1"/>
</dbReference>
<gene>
    <name evidence="9" type="primary">CTP10</name>
</gene>
<dbReference type="EMBL" id="JQ904139">
    <property type="protein sequence ID" value="AFM77769.1"/>
    <property type="molecule type" value="mRNA"/>
</dbReference>
<evidence type="ECO:0000256" key="5">
    <source>
        <dbReference type="ARBA" id="ARBA00023157"/>
    </source>
</evidence>
<evidence type="ECO:0000259" key="8">
    <source>
        <dbReference type="PROSITE" id="PS50240"/>
    </source>
</evidence>
<dbReference type="CDD" id="cd00190">
    <property type="entry name" value="Tryp_SPc"/>
    <property type="match status" value="1"/>
</dbReference>
<proteinExistence type="evidence at transcript level"/>
<dbReference type="PANTHER" id="PTHR24276:SF98">
    <property type="entry name" value="FI18310P1-RELATED"/>
    <property type="match status" value="1"/>
</dbReference>
<protein>
    <submittedName>
        <fullName evidence="9">Putative chymotrypsin 10</fullName>
    </submittedName>
</protein>
<evidence type="ECO:0000256" key="7">
    <source>
        <dbReference type="SAM" id="SignalP"/>
    </source>
</evidence>
<dbReference type="PRINTS" id="PR00722">
    <property type="entry name" value="CHYMOTRYPSIN"/>
</dbReference>
<dbReference type="AlphaFoldDB" id="I6TEX2"/>
<evidence type="ECO:0000256" key="4">
    <source>
        <dbReference type="ARBA" id="ARBA00022825"/>
    </source>
</evidence>
<evidence type="ECO:0000256" key="6">
    <source>
        <dbReference type="RuleBase" id="RU363034"/>
    </source>
</evidence>
<dbReference type="PROSITE" id="PS00134">
    <property type="entry name" value="TRYPSIN_HIS"/>
    <property type="match status" value="1"/>
</dbReference>
<dbReference type="InterPro" id="IPR050430">
    <property type="entry name" value="Peptidase_S1"/>
</dbReference>
<organism evidence="9">
    <name type="scientific">Ostrinia nubilalis</name>
    <name type="common">European corn borer</name>
    <name type="synonym">Pyralis nubilalis</name>
    <dbReference type="NCBI Taxonomy" id="29057"/>
    <lineage>
        <taxon>Eukaryota</taxon>
        <taxon>Metazoa</taxon>
        <taxon>Ecdysozoa</taxon>
        <taxon>Arthropoda</taxon>
        <taxon>Hexapoda</taxon>
        <taxon>Insecta</taxon>
        <taxon>Pterygota</taxon>
        <taxon>Neoptera</taxon>
        <taxon>Endopterygota</taxon>
        <taxon>Lepidoptera</taxon>
        <taxon>Glossata</taxon>
        <taxon>Ditrysia</taxon>
        <taxon>Pyraloidea</taxon>
        <taxon>Crambidae</taxon>
        <taxon>Pyraustinae</taxon>
        <taxon>Ostrinia</taxon>
    </lineage>
</organism>
<dbReference type="InterPro" id="IPR001314">
    <property type="entry name" value="Peptidase_S1A"/>
</dbReference>